<dbReference type="Pfam" id="PF05729">
    <property type="entry name" value="NACHT"/>
    <property type="match status" value="1"/>
</dbReference>
<evidence type="ECO:0000313" key="3">
    <source>
        <dbReference type="EMBL" id="GAA4488226.1"/>
    </source>
</evidence>
<evidence type="ECO:0000259" key="2">
    <source>
        <dbReference type="PROSITE" id="PS50837"/>
    </source>
</evidence>
<dbReference type="PANTHER" id="PTHR46844:SF1">
    <property type="entry name" value="SLR5058 PROTEIN"/>
    <property type="match status" value="1"/>
</dbReference>
<protein>
    <recommendedName>
        <fullName evidence="2">NACHT domain-containing protein</fullName>
    </recommendedName>
</protein>
<dbReference type="NCBIfam" id="NF041121">
    <property type="entry name" value="SAV_2336_NTERM"/>
    <property type="match status" value="1"/>
</dbReference>
<feature type="region of interest" description="Disordered" evidence="1">
    <location>
        <begin position="767"/>
        <end position="792"/>
    </location>
</feature>
<organism evidence="3 4">
    <name type="scientific">Actinoallomurus oryzae</name>
    <dbReference type="NCBI Taxonomy" id="502180"/>
    <lineage>
        <taxon>Bacteria</taxon>
        <taxon>Bacillati</taxon>
        <taxon>Actinomycetota</taxon>
        <taxon>Actinomycetes</taxon>
        <taxon>Streptosporangiales</taxon>
        <taxon>Thermomonosporaceae</taxon>
        <taxon>Actinoallomurus</taxon>
    </lineage>
</organism>
<dbReference type="RefSeq" id="WP_345459718.1">
    <property type="nucleotide sequence ID" value="NZ_BAABHF010000013.1"/>
</dbReference>
<proteinExistence type="predicted"/>
<feature type="domain" description="NACHT" evidence="2">
    <location>
        <begin position="859"/>
        <end position="981"/>
    </location>
</feature>
<feature type="compositionally biased region" description="Pro residues" evidence="1">
    <location>
        <begin position="80"/>
        <end position="89"/>
    </location>
</feature>
<gene>
    <name evidence="3" type="ORF">GCM10023191_017280</name>
</gene>
<sequence>MTIERLHAVLSAVAASGPGPPPSREPPVTAQELAEILWLAVRMGEPQVTTPVSEPSPPRARDAAPDPSLREPAPHEAGPPAAPAPQPPPVRHELHGPSADAGEGSGAAGVLVPTAPMLDHPLELQRALRPLKRRVPSKHAEVLDEEATAARIADRRRWMPVMTPAPERWLSLVLVVDTGPTMTLWRPLARELREMLIRLGAFRDLRVCWLKGAGVSSSPGAPPRDAATLTDPSGRQVVLVLSDCSGPHWWDGRAGRALRLWATAGPVAIVQPLTERLWRRTAAPTTPGQAAAARPCAPGTALRFTPYDGDPGVRPGAVPVPVLECTAPWLADWAHLVSGDGRARPAAVAYVGGRPGRGTEPVRREHALPMRDRVRRFQASASPEAVRLAAHVAVSFPALPVMRLIQHRILGGSQPGHLAEVLLSGLLRPAGGESYAFVSGAREALLATLPRSAAWHTADVLERISEEIERRAGRTAETFRAALRTADGTGDHAAADGPFALVSRDALRLLGPTATATGPASATVAAHEAEVTAEAPAVTGDRLPLPDPERSNAVLVILDRYRPGLPDPDDDARALRDVLIAPDLVGLSPDRCPVRKGLLAQRVHAVIAGAASAAADTLIVYVNGHILNLPDVGIVLIEPGSTRFAVQNGVRLEDIRRQVRGSAARNNLLIVDAVHESGTAPTLSSTLSWGADAPETNTYEIIGVRAPGEVSVARLLADAIRAGKPGGRPALTVGEVFGRVPENVTTISLERGGPFCLTRNAAVATVAPEAPRTTPEPEDAAPRLTRRQARRHRRFDEEYREYVLGSATYVDQRGLATIGSRSPRVQDVFVDTLPTKGPADPTATPRLSFADCVRSGRPAALTIVGSAGSGKTTLLKYAVLEVCRANTTRRIPVFLYLRDHVAEIVSDNGLPTLLRNAVGRLADRMPEGWLERHLGEGQCVVLLDGLDEVTDGRERDAVRTWIERQIAWYQGNQYIITSRPGNFSAPIAGSDMWLLEPFNGVQIAEFVHKWYRAGADGEPDISMAGEASEDLLRRLRTNPPLLRLATDPLHLMMIINVHRYRGALPGSSFALYREIVDVALRREEAKGIPSRVPPARMKDALGDLAFTMMTRRVRDLAANEIVAELPAEDQAVFLEQATSRAGLLCEVRPRFYGFAALSVQEYLAAMHLRNTDRGEMLIDVVSDPWWRETILCYAAEGRGDALVQACLNDGGDYALALARDIVDAAVEVAPELRERLYGPDR</sequence>
<dbReference type="EMBL" id="BAABHF010000013">
    <property type="protein sequence ID" value="GAA4488226.1"/>
    <property type="molecule type" value="Genomic_DNA"/>
</dbReference>
<dbReference type="SUPFAM" id="SSF52540">
    <property type="entry name" value="P-loop containing nucleoside triphosphate hydrolases"/>
    <property type="match status" value="1"/>
</dbReference>
<name>A0ABP8PIS2_9ACTN</name>
<reference evidence="4" key="1">
    <citation type="journal article" date="2019" name="Int. J. Syst. Evol. Microbiol.">
        <title>The Global Catalogue of Microorganisms (GCM) 10K type strain sequencing project: providing services to taxonomists for standard genome sequencing and annotation.</title>
        <authorList>
            <consortium name="The Broad Institute Genomics Platform"/>
            <consortium name="The Broad Institute Genome Sequencing Center for Infectious Disease"/>
            <person name="Wu L."/>
            <person name="Ma J."/>
        </authorList>
    </citation>
    <scope>NUCLEOTIDE SEQUENCE [LARGE SCALE GENOMIC DNA]</scope>
    <source>
        <strain evidence="4">JCM 17933</strain>
    </source>
</reference>
<evidence type="ECO:0000256" key="1">
    <source>
        <dbReference type="SAM" id="MobiDB-lite"/>
    </source>
</evidence>
<feature type="region of interest" description="Disordered" evidence="1">
    <location>
        <begin position="46"/>
        <end position="109"/>
    </location>
</feature>
<keyword evidence="4" id="KW-1185">Reference proteome</keyword>
<dbReference type="Gene3D" id="3.40.50.300">
    <property type="entry name" value="P-loop containing nucleotide triphosphate hydrolases"/>
    <property type="match status" value="1"/>
</dbReference>
<dbReference type="InterPro" id="IPR047738">
    <property type="entry name" value="SAV_2336-like_N"/>
</dbReference>
<dbReference type="InterPro" id="IPR027417">
    <property type="entry name" value="P-loop_NTPase"/>
</dbReference>
<dbReference type="PROSITE" id="PS50837">
    <property type="entry name" value="NACHT"/>
    <property type="match status" value="1"/>
</dbReference>
<dbReference type="InterPro" id="IPR007111">
    <property type="entry name" value="NACHT_NTPase"/>
</dbReference>
<comment type="caution">
    <text evidence="3">The sequence shown here is derived from an EMBL/GenBank/DDBJ whole genome shotgun (WGS) entry which is preliminary data.</text>
</comment>
<dbReference type="PANTHER" id="PTHR46844">
    <property type="entry name" value="SLR5058 PROTEIN"/>
    <property type="match status" value="1"/>
</dbReference>
<accession>A0ABP8PIS2</accession>
<dbReference type="Proteomes" id="UP001500503">
    <property type="component" value="Unassembled WGS sequence"/>
</dbReference>
<feature type="compositionally biased region" description="Basic and acidic residues" evidence="1">
    <location>
        <begin position="59"/>
        <end position="74"/>
    </location>
</feature>
<evidence type="ECO:0000313" key="4">
    <source>
        <dbReference type="Proteomes" id="UP001500503"/>
    </source>
</evidence>